<evidence type="ECO:0000313" key="3">
    <source>
        <dbReference type="EMBL" id="CAH3129492.1"/>
    </source>
</evidence>
<feature type="region of interest" description="Disordered" evidence="1">
    <location>
        <begin position="134"/>
        <end position="162"/>
    </location>
</feature>
<dbReference type="Proteomes" id="UP001159428">
    <property type="component" value="Unassembled WGS sequence"/>
</dbReference>
<comment type="caution">
    <text evidence="3">The sequence shown here is derived from an EMBL/GenBank/DDBJ whole genome shotgun (WGS) entry which is preliminary data.</text>
</comment>
<organism evidence="3 4">
    <name type="scientific">Pocillopora meandrina</name>
    <dbReference type="NCBI Taxonomy" id="46732"/>
    <lineage>
        <taxon>Eukaryota</taxon>
        <taxon>Metazoa</taxon>
        <taxon>Cnidaria</taxon>
        <taxon>Anthozoa</taxon>
        <taxon>Hexacorallia</taxon>
        <taxon>Scleractinia</taxon>
        <taxon>Astrocoeniina</taxon>
        <taxon>Pocilloporidae</taxon>
        <taxon>Pocillopora</taxon>
    </lineage>
</organism>
<dbReference type="AlphaFoldDB" id="A0AAU9WXA8"/>
<keyword evidence="2" id="KW-0812">Transmembrane</keyword>
<protein>
    <submittedName>
        <fullName evidence="3">Uncharacterized protein</fullName>
    </submittedName>
</protein>
<feature type="transmembrane region" description="Helical" evidence="2">
    <location>
        <begin position="905"/>
        <end position="924"/>
    </location>
</feature>
<gene>
    <name evidence="3" type="ORF">PMEA_00013980</name>
</gene>
<name>A0AAU9WXA8_9CNID</name>
<evidence type="ECO:0000313" key="4">
    <source>
        <dbReference type="Proteomes" id="UP001159428"/>
    </source>
</evidence>
<keyword evidence="2" id="KW-0472">Membrane</keyword>
<reference evidence="3 4" key="1">
    <citation type="submission" date="2022-05" db="EMBL/GenBank/DDBJ databases">
        <authorList>
            <consortium name="Genoscope - CEA"/>
            <person name="William W."/>
        </authorList>
    </citation>
    <scope>NUCLEOTIDE SEQUENCE [LARGE SCALE GENOMIC DNA]</scope>
</reference>
<evidence type="ECO:0000256" key="1">
    <source>
        <dbReference type="SAM" id="MobiDB-lite"/>
    </source>
</evidence>
<keyword evidence="4" id="KW-1185">Reference proteome</keyword>
<sequence>MNVQQELVAPSNTILFLHNPLQQSLPMGGIPFIVFPTAGGIPVAPAPTTGNNALNTVPAQQSLEMPILPTSNNPGLQTALQASTLTPQPQNIVISEALLLGSSEALTTVVTTEISQQLSLTGAGDRIDVEGGQQETENFKSPDQEEPNVEKTNSSQVQEKESAEAIALAGDQESSGLSTLQISDIEPLLSEDTGFGTSEKSEENILQDILIAPAGAATTGDTYAKNLMLLKKKDLAQRDGKIIRPTTTEMARMRKTGQYKKHVQFSKSMSEDAVRKTIQETFPVFDLSGRFSCASISNTDSTLQFHGDPCVWNGKTIRRILKGNSALYIVMEEIQEQEGVNKDSGFLSTQGPVEADRELQVSPDEGVAPDASNTGFEIAMDISDDLFNLNAAGTAPFKRKDTVDPSNVKTQIFDVLAKAIHSIRKEISTSSGYVVQRPGVVQDISPKSFFLKGGLPFHVLLKEALPGSDSKGVASFEGVGNASLEKINPYTFSGFIPAAQEAGRVLVTVYTEAGRQLGVTYFTYVDEVRQALKQLIKDPAQISLFLTMWSQEHGIIGSSSDVAQTPGLFSLPDQGSLPDAKQVQSLKVLQLLVYTAAQEGAQQFLEVIFSTSAGKIVFNSYKDRTPLPEDVARANGHDKLVEFLQDVNKRLSKESDSNSVTLSTSEWLELVQAVGNVQKQTVSNDEQESSRIQPKDDDNQSDYFADAETSSCGSHDLVGYWSDLQVENEHRIADADTSSCGSFEVDSERSDSEDAGSFTQDIKPTEKEFSSLNPPVEPSSEETTQFDQPEDEEKTSFIKTSFQSFIVFKRFLIVSAFFCLIVGGMYLQIPFRSLSSESLSEISGKFLHQSESVSKLSGKRSPQPEPVSKTSLKRLPLSETVISVMPRRRMPIPQSDALLDRFWLFSYRLLLCLSILIAPLLLYIRMQSNFNVSEKIIKASKRRHTVLQIRPDLLEEEIELFDRRGNRVCTYMIVITKKKA</sequence>
<proteinExistence type="predicted"/>
<accession>A0AAU9WXA8</accession>
<feature type="region of interest" description="Disordered" evidence="1">
    <location>
        <begin position="735"/>
        <end position="792"/>
    </location>
</feature>
<keyword evidence="2" id="KW-1133">Transmembrane helix</keyword>
<feature type="region of interest" description="Disordered" evidence="1">
    <location>
        <begin position="679"/>
        <end position="710"/>
    </location>
</feature>
<evidence type="ECO:0000256" key="2">
    <source>
        <dbReference type="SAM" id="Phobius"/>
    </source>
</evidence>
<dbReference type="EMBL" id="CALNXJ010000024">
    <property type="protein sequence ID" value="CAH3129492.1"/>
    <property type="molecule type" value="Genomic_DNA"/>
</dbReference>